<evidence type="ECO:0000313" key="6">
    <source>
        <dbReference type="RefSeq" id="XP_039139232.1"/>
    </source>
</evidence>
<dbReference type="Proteomes" id="UP001515500">
    <property type="component" value="Chromosome 14"/>
</dbReference>
<protein>
    <submittedName>
        <fullName evidence="6">65-kDa microtubule-associated protein 8</fullName>
    </submittedName>
</protein>
<gene>
    <name evidence="6" type="primary">LOC120276537</name>
</gene>
<proteinExistence type="inferred from homology"/>
<feature type="coiled-coil region" evidence="3">
    <location>
        <begin position="145"/>
        <end position="175"/>
    </location>
</feature>
<dbReference type="Pfam" id="PF03999">
    <property type="entry name" value="MAP65_ASE1"/>
    <property type="match status" value="1"/>
</dbReference>
<dbReference type="GO" id="GO:0005737">
    <property type="term" value="C:cytoplasm"/>
    <property type="evidence" value="ECO:0007669"/>
    <property type="project" value="TreeGrafter"/>
</dbReference>
<dbReference type="Gene3D" id="1.20.58.1520">
    <property type="match status" value="1"/>
</dbReference>
<dbReference type="GO" id="GO:0005819">
    <property type="term" value="C:spindle"/>
    <property type="evidence" value="ECO:0007669"/>
    <property type="project" value="TreeGrafter"/>
</dbReference>
<dbReference type="GeneID" id="120276537"/>
<feature type="compositionally biased region" description="Basic and acidic residues" evidence="4">
    <location>
        <begin position="466"/>
        <end position="475"/>
    </location>
</feature>
<name>A0AB40CI39_DIOCR</name>
<evidence type="ECO:0000256" key="3">
    <source>
        <dbReference type="SAM" id="Coils"/>
    </source>
</evidence>
<keyword evidence="3" id="KW-0175">Coiled coil</keyword>
<accession>A0AB40CI39</accession>
<dbReference type="GO" id="GO:0008017">
    <property type="term" value="F:microtubule binding"/>
    <property type="evidence" value="ECO:0007669"/>
    <property type="project" value="InterPro"/>
</dbReference>
<keyword evidence="2" id="KW-0493">Microtubule</keyword>
<dbReference type="RefSeq" id="XP_039139232.1">
    <property type="nucleotide sequence ID" value="XM_039283298.1"/>
</dbReference>
<feature type="region of interest" description="Disordered" evidence="4">
    <location>
        <begin position="466"/>
        <end position="490"/>
    </location>
</feature>
<keyword evidence="5" id="KW-1185">Reference proteome</keyword>
<feature type="compositionally biased region" description="Polar residues" evidence="4">
    <location>
        <begin position="544"/>
        <end position="555"/>
    </location>
</feature>
<evidence type="ECO:0000256" key="2">
    <source>
        <dbReference type="ARBA" id="ARBA00022701"/>
    </source>
</evidence>
<dbReference type="InterPro" id="IPR007145">
    <property type="entry name" value="MAP65_Ase1_PRC1"/>
</dbReference>
<evidence type="ECO:0000256" key="1">
    <source>
        <dbReference type="ARBA" id="ARBA00006187"/>
    </source>
</evidence>
<dbReference type="GO" id="GO:0000226">
    <property type="term" value="P:microtubule cytoskeleton organization"/>
    <property type="evidence" value="ECO:0007669"/>
    <property type="project" value="InterPro"/>
</dbReference>
<evidence type="ECO:0000256" key="4">
    <source>
        <dbReference type="SAM" id="MobiDB-lite"/>
    </source>
</evidence>
<evidence type="ECO:0000313" key="5">
    <source>
        <dbReference type="Proteomes" id="UP001515500"/>
    </source>
</evidence>
<organism evidence="5 6">
    <name type="scientific">Dioscorea cayennensis subsp. rotundata</name>
    <name type="common">White Guinea yam</name>
    <name type="synonym">Dioscorea rotundata</name>
    <dbReference type="NCBI Taxonomy" id="55577"/>
    <lineage>
        <taxon>Eukaryota</taxon>
        <taxon>Viridiplantae</taxon>
        <taxon>Streptophyta</taxon>
        <taxon>Embryophyta</taxon>
        <taxon>Tracheophyta</taxon>
        <taxon>Spermatophyta</taxon>
        <taxon>Magnoliopsida</taxon>
        <taxon>Liliopsida</taxon>
        <taxon>Dioscoreales</taxon>
        <taxon>Dioscoreaceae</taxon>
        <taxon>Dioscorea</taxon>
    </lineage>
</organism>
<sequence length="597" mass="68524">MGSLHIPESSCSYLLQELKLIWDEVGSDQLERERILLELEQECLEVYKRKVDSANIRRSRLHQALADSEAEFTNLLISLGERSFAGRPEKLTGTLKEQLDTITPALQEMQLRKDVRVNQFKEVQDQIQKISSEIEGHSDHDIVIVNEADLSLKKLEEYQNELQRLHREKNDRLKKVEEYTRTVHDLAATMGMDSAKIITEVHPSLESSNSQHSKNISDSILDSLNHTVALLKDEKMRRLEKLHRLGKALSNLWNLMDTPIEEQQMFTHITKFSSSEAAGEIPGLGSLTLDTIHEVEAEVERLDQLKASKMKELFLKKKVELEEICKKSHMEMPSSAEMDHIMKLIISGEMDHADLLTSMDERIYRAREEACSRKDIMEKVERWLGACNEERWLEEYNMDENRYSVRRGGHRDLKRAERARIIVNKIPALVELLIAKARSWEEERKKTFLYDEVPLLAMLKEYNLSRQEKEEEKQRQREKKRVQSQIPAEADMDMMVMGSRPSTSSKRIPNRSLNSTFITAVVASTPNTRPCSGYGGIKKIGSSNNPSTHGTSPNTIFRESKKMQIRRMLAHYNHGCSPITADVVSEISATFSGPTSP</sequence>
<dbReference type="PANTHER" id="PTHR19321">
    <property type="entry name" value="PROTEIN REGULATOR OF CYTOKINESIS 1 PRC1-RELATED"/>
    <property type="match status" value="1"/>
</dbReference>
<feature type="region of interest" description="Disordered" evidence="4">
    <location>
        <begin position="536"/>
        <end position="555"/>
    </location>
</feature>
<dbReference type="PANTHER" id="PTHR19321:SF3">
    <property type="entry name" value="65-KDA MICROTUBULE-ASSOCIATED PROTEIN 8"/>
    <property type="match status" value="1"/>
</dbReference>
<comment type="similarity">
    <text evidence="1">Belongs to the MAP65/ASE1 family.</text>
</comment>
<reference evidence="6" key="1">
    <citation type="submission" date="2025-08" db="UniProtKB">
        <authorList>
            <consortium name="RefSeq"/>
        </authorList>
    </citation>
    <scope>IDENTIFICATION</scope>
</reference>
<dbReference type="GO" id="GO:0005874">
    <property type="term" value="C:microtubule"/>
    <property type="evidence" value="ECO:0007669"/>
    <property type="project" value="UniProtKB-KW"/>
</dbReference>
<dbReference type="AlphaFoldDB" id="A0AB40CI39"/>